<dbReference type="Pfam" id="PF00082">
    <property type="entry name" value="Peptidase_S8"/>
    <property type="match status" value="1"/>
</dbReference>
<comment type="caution">
    <text evidence="12">The sequence shown here is derived from an EMBL/GenBank/DDBJ whole genome shotgun (WGS) entry which is preliminary data.</text>
</comment>
<evidence type="ECO:0000313" key="12">
    <source>
        <dbReference type="EMBL" id="TPX76354.1"/>
    </source>
</evidence>
<dbReference type="SUPFAM" id="SSF47473">
    <property type="entry name" value="EF-hand"/>
    <property type="match status" value="1"/>
</dbReference>
<evidence type="ECO:0000256" key="6">
    <source>
        <dbReference type="ARBA" id="ARBA00022837"/>
    </source>
</evidence>
<accession>A0A507FJ68</accession>
<dbReference type="Gene3D" id="3.40.50.200">
    <property type="entry name" value="Peptidase S8/S53 domain"/>
    <property type="match status" value="1"/>
</dbReference>
<feature type="region of interest" description="Disordered" evidence="9">
    <location>
        <begin position="102"/>
        <end position="139"/>
    </location>
</feature>
<feature type="active site" description="Charge relay system" evidence="7 8">
    <location>
        <position position="204"/>
    </location>
</feature>
<keyword evidence="2" id="KW-0479">Metal-binding</keyword>
<dbReference type="EMBL" id="QEAP01000049">
    <property type="protein sequence ID" value="TPX76354.1"/>
    <property type="molecule type" value="Genomic_DNA"/>
</dbReference>
<dbReference type="Proteomes" id="UP000320333">
    <property type="component" value="Unassembled WGS sequence"/>
</dbReference>
<dbReference type="AlphaFoldDB" id="A0A507FJ68"/>
<proteinExistence type="inferred from homology"/>
<keyword evidence="4 8" id="KW-0378">Hydrolase</keyword>
<dbReference type="InterPro" id="IPR023827">
    <property type="entry name" value="Peptidase_S8_Asp-AS"/>
</dbReference>
<gene>
    <name evidence="12" type="ORF">CcCBS67573_g02386</name>
</gene>
<sequence>MKAVIPMLLCLVLPACALKCEYVARYEASDEWNGAVSDEFHVTAVRSSPMGTLVSFYKNADVESDCIQNSDMAQVLGPKDPFSRSATRRAFSAPLSVHRVTTRNRPSPRISSSSGTSTQATQEFLPLPQRQPPQSMNKTAPKKIKVAVIDTGVYYLHPALGGGFGPGFPISFGSDLVGDAYGTNSNFVAVPDADPFDNCSANSHGTHVSGIIMAQAANVTFPSGWMPTLQFQGVALDVELGMYRVFGCNGSTQSDVMAHAIYQAAADGADVINLSIGGGSSFGDGADEIDAIAARDVSRLGVIVVSSAGNDGIAGPYVTGNPGNAPEAISVASFDSLEAPYATIMVNGVGFPYTLALKNNSFTDNQRLDIVVNDINAEANNVLDDGTSFNSSLAGKFNGKALLIRWGNATIGGSAKRCEFAALAGASSCILYGNTNELPAIGGVQDIPGMFISHEAGIAILESFAAKREPTVLVTFKLQKVSVPTGGSISSFSSAGLSSSLVIKPTIGAYGGFIYSTISPFAATHLGYREPYGTMSGTSMAAPLLAGICANVLAARRSAGQTVNSEQMRAYLQNNAGPRQIYKSDLIHSVSYQGAGFVNEEQAISALTLVLPSALSLKDEMHELSIYNITIFNQDSKNPADYIVSHVQAATVFPYKSGDDFLQDQPNLIFSTDSAAELQFSHSSNAVDASSSIMVSVNGSSSQTIYFTVKRPVASPDAPIFSGYIRVHSSSQNHTVHVPYAGVATRAFGDAIWTRHSRSVMERVISPLLKTYANGTVASGLSASTGIYLDANLTRLEDVAMQPVLKNLSLGNMYVLALASMTSHAAVVSAVYVGADVNAMKTAGFETNHAILSVSDVSLVGANNTMSWKGVPAEWVPFQRMSLSAGQGVMSASVHVWRGYGWNEGLHGGELKLPAGDYIVEFRAVKLSAIAGGKGNLSSEDGYDVVSARKEKKKRAVRQNSNVFAMFDQKQIAEFKEAFTMFDHDSDGFLDREDIKDMLSSLGQTPTDTYIDSMIKEAPGSINFTMFLTLMGEKMSGTDPEHEILQAFECFDDEKTGFINSDLLREYMTTMGDRFTDEEVDIMLKGSPMEDNDFNYRDFVRVLKHGE</sequence>
<dbReference type="InterPro" id="IPR036852">
    <property type="entry name" value="Peptidase_S8/S53_dom_sf"/>
</dbReference>
<dbReference type="InterPro" id="IPR011992">
    <property type="entry name" value="EF-hand-dom_pair"/>
</dbReference>
<keyword evidence="1 8" id="KW-0645">Protease</keyword>
<feature type="chain" id="PRO_5021190398" description="EF-hand domain-containing protein" evidence="10">
    <location>
        <begin position="18"/>
        <end position="1107"/>
    </location>
</feature>
<dbReference type="InterPro" id="IPR050403">
    <property type="entry name" value="Myosin_RLC"/>
</dbReference>
<feature type="domain" description="EF-hand" evidence="11">
    <location>
        <begin position="1039"/>
        <end position="1074"/>
    </location>
</feature>
<evidence type="ECO:0000256" key="9">
    <source>
        <dbReference type="SAM" id="MobiDB-lite"/>
    </source>
</evidence>
<dbReference type="CDD" id="cd00051">
    <property type="entry name" value="EFh"/>
    <property type="match status" value="1"/>
</dbReference>
<name>A0A507FJ68_9FUNG</name>
<dbReference type="Gene3D" id="3.50.30.30">
    <property type="match status" value="1"/>
</dbReference>
<dbReference type="OrthoDB" id="10256524at2759"/>
<keyword evidence="13" id="KW-1185">Reference proteome</keyword>
<reference evidence="12 13" key="1">
    <citation type="journal article" date="2019" name="Sci. Rep.">
        <title>Comparative genomics of chytrid fungi reveal insights into the obligate biotrophic and pathogenic lifestyle of Synchytrium endobioticum.</title>
        <authorList>
            <person name="van de Vossenberg B.T.L.H."/>
            <person name="Warris S."/>
            <person name="Nguyen H.D.T."/>
            <person name="van Gent-Pelzer M.P.E."/>
            <person name="Joly D.L."/>
            <person name="van de Geest H.C."/>
            <person name="Bonants P.J.M."/>
            <person name="Smith D.S."/>
            <person name="Levesque C.A."/>
            <person name="van der Lee T.A.J."/>
        </authorList>
    </citation>
    <scope>NUCLEOTIDE SEQUENCE [LARGE SCALE GENOMIC DNA]</scope>
    <source>
        <strain evidence="12 13">CBS 675.73</strain>
    </source>
</reference>
<dbReference type="GO" id="GO:0006508">
    <property type="term" value="P:proteolysis"/>
    <property type="evidence" value="ECO:0007669"/>
    <property type="project" value="UniProtKB-KW"/>
</dbReference>
<evidence type="ECO:0000256" key="1">
    <source>
        <dbReference type="ARBA" id="ARBA00022670"/>
    </source>
</evidence>
<dbReference type="PROSITE" id="PS00136">
    <property type="entry name" value="SUBTILASE_ASP"/>
    <property type="match status" value="1"/>
</dbReference>
<evidence type="ECO:0000256" key="4">
    <source>
        <dbReference type="ARBA" id="ARBA00022801"/>
    </source>
</evidence>
<keyword evidence="6" id="KW-0106">Calcium</keyword>
<dbReference type="Gene3D" id="1.10.238.10">
    <property type="entry name" value="EF-hand"/>
    <property type="match status" value="2"/>
</dbReference>
<evidence type="ECO:0000256" key="8">
    <source>
        <dbReference type="PROSITE-ProRule" id="PRU01240"/>
    </source>
</evidence>
<dbReference type="PROSITE" id="PS50222">
    <property type="entry name" value="EF_HAND_2"/>
    <property type="match status" value="2"/>
</dbReference>
<dbReference type="InterPro" id="IPR000209">
    <property type="entry name" value="Peptidase_S8/S53_dom"/>
</dbReference>
<comment type="similarity">
    <text evidence="8">Belongs to the peptidase S8 family.</text>
</comment>
<dbReference type="PRINTS" id="PR00723">
    <property type="entry name" value="SUBTILISIN"/>
</dbReference>
<organism evidence="12 13">
    <name type="scientific">Chytriomyces confervae</name>
    <dbReference type="NCBI Taxonomy" id="246404"/>
    <lineage>
        <taxon>Eukaryota</taxon>
        <taxon>Fungi</taxon>
        <taxon>Fungi incertae sedis</taxon>
        <taxon>Chytridiomycota</taxon>
        <taxon>Chytridiomycota incertae sedis</taxon>
        <taxon>Chytridiomycetes</taxon>
        <taxon>Chytridiales</taxon>
        <taxon>Chytriomycetaceae</taxon>
        <taxon>Chytriomyces</taxon>
    </lineage>
</organism>
<evidence type="ECO:0000259" key="11">
    <source>
        <dbReference type="PROSITE" id="PS50222"/>
    </source>
</evidence>
<feature type="signal peptide" evidence="10">
    <location>
        <begin position="1"/>
        <end position="17"/>
    </location>
</feature>
<dbReference type="PANTHER" id="PTHR23049">
    <property type="entry name" value="MYOSIN REGULATORY LIGHT CHAIN 2"/>
    <property type="match status" value="1"/>
</dbReference>
<dbReference type="GO" id="GO:0004252">
    <property type="term" value="F:serine-type endopeptidase activity"/>
    <property type="evidence" value="ECO:0007669"/>
    <property type="project" value="UniProtKB-UniRule"/>
</dbReference>
<dbReference type="FunFam" id="1.10.238.10:FF:000007">
    <property type="entry name" value="Putative myosin regulatory light chain sqh"/>
    <property type="match status" value="1"/>
</dbReference>
<dbReference type="SUPFAM" id="SSF52743">
    <property type="entry name" value="Subtilisin-like"/>
    <property type="match status" value="1"/>
</dbReference>
<dbReference type="InterPro" id="IPR002048">
    <property type="entry name" value="EF_hand_dom"/>
</dbReference>
<evidence type="ECO:0000256" key="7">
    <source>
        <dbReference type="PIRSR" id="PIRSR615500-1"/>
    </source>
</evidence>
<dbReference type="PROSITE" id="PS51892">
    <property type="entry name" value="SUBTILASE"/>
    <property type="match status" value="1"/>
</dbReference>
<evidence type="ECO:0000313" key="13">
    <source>
        <dbReference type="Proteomes" id="UP000320333"/>
    </source>
</evidence>
<dbReference type="SMART" id="SM00054">
    <property type="entry name" value="EFh"/>
    <property type="match status" value="2"/>
</dbReference>
<feature type="active site" description="Charge relay system" evidence="7 8">
    <location>
        <position position="150"/>
    </location>
</feature>
<keyword evidence="3" id="KW-0677">Repeat</keyword>
<evidence type="ECO:0000256" key="10">
    <source>
        <dbReference type="SAM" id="SignalP"/>
    </source>
</evidence>
<evidence type="ECO:0000256" key="2">
    <source>
        <dbReference type="ARBA" id="ARBA00022723"/>
    </source>
</evidence>
<dbReference type="Pfam" id="PF13405">
    <property type="entry name" value="EF-hand_6"/>
    <property type="match status" value="1"/>
</dbReference>
<dbReference type="InterPro" id="IPR018247">
    <property type="entry name" value="EF_Hand_1_Ca_BS"/>
</dbReference>
<feature type="active site" description="Charge relay system" evidence="7 8">
    <location>
        <position position="539"/>
    </location>
</feature>
<evidence type="ECO:0000256" key="3">
    <source>
        <dbReference type="ARBA" id="ARBA00022737"/>
    </source>
</evidence>
<feature type="compositionally biased region" description="Low complexity" evidence="9">
    <location>
        <begin position="103"/>
        <end position="118"/>
    </location>
</feature>
<keyword evidence="5 8" id="KW-0720">Serine protease</keyword>
<dbReference type="GO" id="GO:0005509">
    <property type="term" value="F:calcium ion binding"/>
    <property type="evidence" value="ECO:0007669"/>
    <property type="project" value="InterPro"/>
</dbReference>
<dbReference type="STRING" id="246404.A0A507FJ68"/>
<dbReference type="PROSITE" id="PS00018">
    <property type="entry name" value="EF_HAND_1"/>
    <property type="match status" value="1"/>
</dbReference>
<dbReference type="InterPro" id="IPR015500">
    <property type="entry name" value="Peptidase_S8_subtilisin-rel"/>
</dbReference>
<keyword evidence="10" id="KW-0732">Signal</keyword>
<protein>
    <recommendedName>
        <fullName evidence="11">EF-hand domain-containing protein</fullName>
    </recommendedName>
</protein>
<feature type="domain" description="EF-hand" evidence="11">
    <location>
        <begin position="970"/>
        <end position="1005"/>
    </location>
</feature>
<evidence type="ECO:0000256" key="5">
    <source>
        <dbReference type="ARBA" id="ARBA00022825"/>
    </source>
</evidence>